<dbReference type="Proteomes" id="UP000005744">
    <property type="component" value="Unassembled WGS sequence"/>
</dbReference>
<dbReference type="Gene3D" id="1.10.443.30">
    <property type="entry name" value="Telomere resolvase"/>
    <property type="match status" value="1"/>
</dbReference>
<reference evidence="2 3" key="1">
    <citation type="submission" date="2011-11" db="EMBL/GenBank/DDBJ databases">
        <title>Improved High-Quality Draft sequence of Beggiatoa alba B18lD.</title>
        <authorList>
            <consortium name="US DOE Joint Genome Institute"/>
            <person name="Lucas S."/>
            <person name="Han J."/>
            <person name="Lapidus A."/>
            <person name="Cheng J.-F."/>
            <person name="Goodwin L."/>
            <person name="Pitluck S."/>
            <person name="Peters L."/>
            <person name="Mikhailova N."/>
            <person name="Held B."/>
            <person name="Detter J.C."/>
            <person name="Han C."/>
            <person name="Tapia R."/>
            <person name="Land M."/>
            <person name="Hauser L."/>
            <person name="Kyrpides N."/>
            <person name="Ivanova N."/>
            <person name="Pagani I."/>
            <person name="Samuel K."/>
            <person name="Teske A."/>
            <person name="Mueller J."/>
            <person name="Woyke T."/>
        </authorList>
    </citation>
    <scope>NUCLEOTIDE SEQUENCE [LARGE SCALE GENOMIC DNA]</scope>
    <source>
        <strain evidence="2 3">B18LD</strain>
    </source>
</reference>
<gene>
    <name evidence="2" type="ORF">BegalDRAFT_3572</name>
</gene>
<evidence type="ECO:0000259" key="1">
    <source>
        <dbReference type="Pfam" id="PF16684"/>
    </source>
</evidence>
<accession>I3CBE5</accession>
<dbReference type="InterPro" id="IPR032047">
    <property type="entry name" value="ResT/TelK_cat"/>
</dbReference>
<dbReference type="EMBL" id="JH600071">
    <property type="protein sequence ID" value="EIJ40938.1"/>
    <property type="molecule type" value="Genomic_DNA"/>
</dbReference>
<proteinExistence type="predicted"/>
<dbReference type="InterPro" id="IPR038280">
    <property type="entry name" value="ResT/TelK_cat_sf"/>
</dbReference>
<organism evidence="2 3">
    <name type="scientific">Beggiatoa alba B18LD</name>
    <dbReference type="NCBI Taxonomy" id="395493"/>
    <lineage>
        <taxon>Bacteria</taxon>
        <taxon>Pseudomonadati</taxon>
        <taxon>Pseudomonadota</taxon>
        <taxon>Gammaproteobacteria</taxon>
        <taxon>Thiotrichales</taxon>
        <taxon>Thiotrichaceae</taxon>
        <taxon>Beggiatoa</taxon>
    </lineage>
</organism>
<keyword evidence="3" id="KW-1185">Reference proteome</keyword>
<feature type="domain" description="Telomere resolvase ResT/TelK catalytic" evidence="1">
    <location>
        <begin position="2"/>
        <end position="166"/>
    </location>
</feature>
<dbReference type="HOGENOM" id="CLU_1543206_0_0_6"/>
<evidence type="ECO:0000313" key="2">
    <source>
        <dbReference type="EMBL" id="EIJ40938.1"/>
    </source>
</evidence>
<sequence length="173" mass="19242">IATGLMLLTGRRSTEIFKSANFDYVDESHVIFTGQLKNTRCGVAVHNARDSFVIPVLVNANRIVTALNKVRSMKPLSDKSENEVNSLTGSAINKAVKRNLNGHIKRAINQSIDSLVDFNHLEAKALRSIYVHIAQRKHAPLSVLNTFATDVLGHATKQTAENYMQYMLNPLEK</sequence>
<dbReference type="AlphaFoldDB" id="I3CBE5"/>
<feature type="non-terminal residue" evidence="2">
    <location>
        <position position="1"/>
    </location>
</feature>
<dbReference type="STRING" id="395493.BegalDRAFT_3572"/>
<evidence type="ECO:0000313" key="3">
    <source>
        <dbReference type="Proteomes" id="UP000005744"/>
    </source>
</evidence>
<dbReference type="RefSeq" id="WP_002692454.1">
    <property type="nucleotide sequence ID" value="NZ_JH600071.1"/>
</dbReference>
<protein>
    <recommendedName>
        <fullName evidence="1">Telomere resolvase ResT/TelK catalytic domain-containing protein</fullName>
    </recommendedName>
</protein>
<name>I3CBE5_9GAMM</name>
<dbReference type="Pfam" id="PF16684">
    <property type="entry name" value="ResT-TelK_cat"/>
    <property type="match status" value="1"/>
</dbReference>